<name>K8EMP9_CARML</name>
<dbReference type="EMBL" id="HE999757">
    <property type="protein sequence ID" value="CCO09766.2"/>
    <property type="molecule type" value="Genomic_DNA"/>
</dbReference>
<dbReference type="AlphaFoldDB" id="K8EMP9"/>
<proteinExistence type="predicted"/>
<evidence type="ECO:0000313" key="1">
    <source>
        <dbReference type="EMBL" id="CCO09766.2"/>
    </source>
</evidence>
<gene>
    <name evidence="1" type="ORF">BN424_286</name>
</gene>
<dbReference type="HOGENOM" id="CLU_3115897_0_0_9"/>
<accession>K8EMP9</accession>
<organism evidence="1 2">
    <name type="scientific">Carnobacterium maltaromaticum LMA28</name>
    <dbReference type="NCBI Taxonomy" id="1234679"/>
    <lineage>
        <taxon>Bacteria</taxon>
        <taxon>Bacillati</taxon>
        <taxon>Bacillota</taxon>
        <taxon>Bacilli</taxon>
        <taxon>Lactobacillales</taxon>
        <taxon>Carnobacteriaceae</taxon>
        <taxon>Carnobacterium</taxon>
    </lineage>
</organism>
<dbReference type="KEGG" id="cml:BN424_286"/>
<reference evidence="2" key="1">
    <citation type="journal article" date="2013" name="Genome Announc.">
        <title>Complete Chromosome Sequence of Carnobacterium maltaromaticum LMA 28.</title>
        <authorList>
            <person name="Cailliez-Grimal C."/>
            <person name="Chaillou S."/>
            <person name="Anba-Mondoloni J."/>
            <person name="Loux V."/>
            <person name="Afzal M.I."/>
            <person name="Rahman A."/>
            <person name="Kergourlay G."/>
            <person name="Champomier-Verges M.C."/>
            <person name="Zagorec M."/>
            <person name="Dalgaard P."/>
            <person name="Leisner J.J."/>
            <person name="Prevost H."/>
            <person name="Revol-Junelles A.M."/>
            <person name="Borges F."/>
        </authorList>
    </citation>
    <scope>NUCLEOTIDE SEQUENCE</scope>
    <source>
        <strain evidence="2">LMA28</strain>
    </source>
</reference>
<protein>
    <submittedName>
        <fullName evidence="1">Uncharacterized protein</fullName>
    </submittedName>
</protein>
<keyword evidence="2" id="KW-1185">Reference proteome</keyword>
<sequence>MLEVSNAQIIDYAIDLFESAAHHFYYSTKFYLNCAHDIYFTGEEEAWESN</sequence>
<dbReference type="Proteomes" id="UP000000212">
    <property type="component" value="Chromosome"/>
</dbReference>
<evidence type="ECO:0000313" key="2">
    <source>
        <dbReference type="Proteomes" id="UP000000212"/>
    </source>
</evidence>